<evidence type="ECO:0000313" key="3">
    <source>
        <dbReference type="Proteomes" id="UP000765509"/>
    </source>
</evidence>
<dbReference type="AlphaFoldDB" id="A0A9Q3PDD4"/>
<dbReference type="Proteomes" id="UP000765509">
    <property type="component" value="Unassembled WGS sequence"/>
</dbReference>
<proteinExistence type="predicted"/>
<organism evidence="2 3">
    <name type="scientific">Austropuccinia psidii MF-1</name>
    <dbReference type="NCBI Taxonomy" id="1389203"/>
    <lineage>
        <taxon>Eukaryota</taxon>
        <taxon>Fungi</taxon>
        <taxon>Dikarya</taxon>
        <taxon>Basidiomycota</taxon>
        <taxon>Pucciniomycotina</taxon>
        <taxon>Pucciniomycetes</taxon>
        <taxon>Pucciniales</taxon>
        <taxon>Sphaerophragmiaceae</taxon>
        <taxon>Austropuccinia</taxon>
    </lineage>
</organism>
<dbReference type="InterPro" id="IPR021109">
    <property type="entry name" value="Peptidase_aspartic_dom_sf"/>
</dbReference>
<evidence type="ECO:0000256" key="1">
    <source>
        <dbReference type="SAM" id="MobiDB-lite"/>
    </source>
</evidence>
<evidence type="ECO:0000313" key="2">
    <source>
        <dbReference type="EMBL" id="MBW0557928.1"/>
    </source>
</evidence>
<feature type="compositionally biased region" description="Basic and acidic residues" evidence="1">
    <location>
        <begin position="59"/>
        <end position="68"/>
    </location>
</feature>
<reference evidence="2" key="1">
    <citation type="submission" date="2021-03" db="EMBL/GenBank/DDBJ databases">
        <title>Draft genome sequence of rust myrtle Austropuccinia psidii MF-1, a brazilian biotype.</title>
        <authorList>
            <person name="Quecine M.C."/>
            <person name="Pachon D.M.R."/>
            <person name="Bonatelli M.L."/>
            <person name="Correr F.H."/>
            <person name="Franceschini L.M."/>
            <person name="Leite T.F."/>
            <person name="Margarido G.R.A."/>
            <person name="Almeida C.A."/>
            <person name="Ferrarezi J.A."/>
            <person name="Labate C.A."/>
        </authorList>
    </citation>
    <scope>NUCLEOTIDE SEQUENCE</scope>
    <source>
        <strain evidence="2">MF-1</strain>
    </source>
</reference>
<sequence>MVHMKILEKCGGELEHSLRSRCIEPFSTEEYINELEDIVTRKKIGRTWKKFDIKSPKKPFLKKDKQEKLSSPIHPTVMSKESAANVEDHNDKAEESDSEKDTEESETPENDEINTINAQINNSDFIYEVLDVNSSVPQLGTSDKSLTKIQDAKLYRTKPEKGMGYTAGKSSTILVMAESQDAKINLDTGAYCTCVGKNYLKTFVPDWEGKHIPIQILKLSSASESMKPLGMIDLTLIFPHPSQCIRLKVEFVVMDNCTSNHFILGNDYFSIYGIDISSQKDRYFTIRDNKRQKFGFFNNKRKITAIKDEEQSLEKYFFIAEQPKEAAFNH</sequence>
<accession>A0A9Q3PDD4</accession>
<name>A0A9Q3PDD4_9BASI</name>
<feature type="compositionally biased region" description="Basic and acidic residues" evidence="1">
    <location>
        <begin position="86"/>
        <end position="95"/>
    </location>
</feature>
<keyword evidence="3" id="KW-1185">Reference proteome</keyword>
<gene>
    <name evidence="2" type="ORF">O181_097643</name>
</gene>
<feature type="region of interest" description="Disordered" evidence="1">
    <location>
        <begin position="59"/>
        <end position="116"/>
    </location>
</feature>
<dbReference type="EMBL" id="AVOT02066011">
    <property type="protein sequence ID" value="MBW0557928.1"/>
    <property type="molecule type" value="Genomic_DNA"/>
</dbReference>
<comment type="caution">
    <text evidence="2">The sequence shown here is derived from an EMBL/GenBank/DDBJ whole genome shotgun (WGS) entry which is preliminary data.</text>
</comment>
<feature type="compositionally biased region" description="Acidic residues" evidence="1">
    <location>
        <begin position="96"/>
        <end position="112"/>
    </location>
</feature>
<protein>
    <submittedName>
        <fullName evidence="2">Uncharacterized protein</fullName>
    </submittedName>
</protein>
<dbReference type="SUPFAM" id="SSF50630">
    <property type="entry name" value="Acid proteases"/>
    <property type="match status" value="1"/>
</dbReference>